<dbReference type="Gene3D" id="2.30.30.100">
    <property type="match status" value="1"/>
</dbReference>
<dbReference type="Pfam" id="PF11095">
    <property type="entry name" value="Gemin7"/>
    <property type="match status" value="1"/>
</dbReference>
<dbReference type="PANTHER" id="PTHR14679:SF1">
    <property type="entry name" value="GEM-ASSOCIATED PROTEIN 7"/>
    <property type="match status" value="1"/>
</dbReference>
<dbReference type="Proteomes" id="UP000289886">
    <property type="component" value="Unassembled WGS sequence"/>
</dbReference>
<protein>
    <submittedName>
        <fullName evidence="1">Gem-associated protein 7</fullName>
    </submittedName>
</protein>
<sequence>MVKRDVKFTMYEKVKVDAVFAGSDIDILNFQVTDLKTPLGMQKEALIRCPDVISYSFELDFSL</sequence>
<accession>A0A444TX62</accession>
<comment type="caution">
    <text evidence="1">The sequence shown here is derived from an EMBL/GenBank/DDBJ whole genome shotgun (WGS) entry which is preliminary data.</text>
</comment>
<dbReference type="PANTHER" id="PTHR14679">
    <property type="entry name" value="GEM-ASSOCIATED PROTEIN 7"/>
    <property type="match status" value="1"/>
</dbReference>
<reference evidence="1 2" key="1">
    <citation type="submission" date="2019-01" db="EMBL/GenBank/DDBJ databases">
        <title>Draft Genome and Complete Hox-Cluster Characterization of the Sterlet Sturgeon (Acipenser ruthenus).</title>
        <authorList>
            <person name="Wei Q."/>
        </authorList>
    </citation>
    <scope>NUCLEOTIDE SEQUENCE [LARGE SCALE GENOMIC DNA]</scope>
    <source>
        <strain evidence="1">WHYD16114868_AA</strain>
        <tissue evidence="1">Blood</tissue>
    </source>
</reference>
<evidence type="ECO:0000313" key="1">
    <source>
        <dbReference type="EMBL" id="RXM27482.1"/>
    </source>
</evidence>
<dbReference type="InterPro" id="IPR020338">
    <property type="entry name" value="SMN_gemin7"/>
</dbReference>
<dbReference type="AlphaFoldDB" id="A0A444TX62"/>
<proteinExistence type="predicted"/>
<dbReference type="GO" id="GO:0034719">
    <property type="term" value="C:SMN-Sm protein complex"/>
    <property type="evidence" value="ECO:0007669"/>
    <property type="project" value="InterPro"/>
</dbReference>
<keyword evidence="2" id="KW-1185">Reference proteome</keyword>
<evidence type="ECO:0000313" key="2">
    <source>
        <dbReference type="Proteomes" id="UP000289886"/>
    </source>
</evidence>
<name>A0A444TX62_ACIRT</name>
<dbReference type="EMBL" id="SCEB01215819">
    <property type="protein sequence ID" value="RXM27482.1"/>
    <property type="molecule type" value="Genomic_DNA"/>
</dbReference>
<dbReference type="GO" id="GO:0000387">
    <property type="term" value="P:spliceosomal snRNP assembly"/>
    <property type="evidence" value="ECO:0007669"/>
    <property type="project" value="TreeGrafter"/>
</dbReference>
<organism evidence="1 2">
    <name type="scientific">Acipenser ruthenus</name>
    <name type="common">Sterlet sturgeon</name>
    <dbReference type="NCBI Taxonomy" id="7906"/>
    <lineage>
        <taxon>Eukaryota</taxon>
        <taxon>Metazoa</taxon>
        <taxon>Chordata</taxon>
        <taxon>Craniata</taxon>
        <taxon>Vertebrata</taxon>
        <taxon>Euteleostomi</taxon>
        <taxon>Actinopterygii</taxon>
        <taxon>Chondrostei</taxon>
        <taxon>Acipenseriformes</taxon>
        <taxon>Acipenseridae</taxon>
        <taxon>Acipenser</taxon>
    </lineage>
</organism>
<gene>
    <name evidence="1" type="ORF">EOD39_2958</name>
</gene>